<keyword evidence="4 7" id="KW-1133">Transmembrane helix</keyword>
<keyword evidence="6 7" id="KW-0012">Acyltransferase</keyword>
<dbReference type="GO" id="GO:0005783">
    <property type="term" value="C:endoplasmic reticulum"/>
    <property type="evidence" value="ECO:0007669"/>
    <property type="project" value="TreeGrafter"/>
</dbReference>
<proteinExistence type="inferred from homology"/>
<dbReference type="Pfam" id="PF01529">
    <property type="entry name" value="DHHC"/>
    <property type="match status" value="1"/>
</dbReference>
<dbReference type="InterPro" id="IPR001594">
    <property type="entry name" value="Palmitoyltrfase_DHHC"/>
</dbReference>
<accession>A0A8C2WF01</accession>
<dbReference type="Proteomes" id="UP000694565">
    <property type="component" value="Unplaced"/>
</dbReference>
<evidence type="ECO:0000313" key="10">
    <source>
        <dbReference type="Ensembl" id="ENSCLMP00005003511.1"/>
    </source>
</evidence>
<comment type="subcellular location">
    <subcellularLocation>
        <location evidence="1">Membrane</location>
        <topology evidence="1">Multi-pass membrane protein</topology>
    </subcellularLocation>
</comment>
<keyword evidence="2 7" id="KW-0808">Transferase</keyword>
<dbReference type="EC" id="2.3.1.225" evidence="7"/>
<feature type="signal peptide" evidence="8">
    <location>
        <begin position="1"/>
        <end position="16"/>
    </location>
</feature>
<evidence type="ECO:0000256" key="7">
    <source>
        <dbReference type="RuleBase" id="RU079119"/>
    </source>
</evidence>
<dbReference type="GO" id="GO:0019706">
    <property type="term" value="F:protein-cysteine S-palmitoyltransferase activity"/>
    <property type="evidence" value="ECO:0007669"/>
    <property type="project" value="UniProtKB-EC"/>
</dbReference>
<evidence type="ECO:0000256" key="5">
    <source>
        <dbReference type="ARBA" id="ARBA00023136"/>
    </source>
</evidence>
<dbReference type="AlphaFoldDB" id="A0A8C2WF01"/>
<protein>
    <recommendedName>
        <fullName evidence="7">Palmitoyltransferase</fullName>
        <ecNumber evidence="7">2.3.1.225</ecNumber>
    </recommendedName>
</protein>
<evidence type="ECO:0000256" key="2">
    <source>
        <dbReference type="ARBA" id="ARBA00022679"/>
    </source>
</evidence>
<evidence type="ECO:0000256" key="8">
    <source>
        <dbReference type="SAM" id="SignalP"/>
    </source>
</evidence>
<name>A0A8C2WF01_CYCLU</name>
<dbReference type="InterPro" id="IPR039859">
    <property type="entry name" value="PFA4/ZDH16/20/ERF2-like"/>
</dbReference>
<dbReference type="PROSITE" id="PS50216">
    <property type="entry name" value="DHHC"/>
    <property type="match status" value="1"/>
</dbReference>
<reference evidence="10" key="2">
    <citation type="submission" date="2025-09" db="UniProtKB">
        <authorList>
            <consortium name="Ensembl"/>
        </authorList>
    </citation>
    <scope>IDENTIFICATION</scope>
</reference>
<feature type="transmembrane region" description="Helical" evidence="7">
    <location>
        <begin position="132"/>
        <end position="153"/>
    </location>
</feature>
<dbReference type="GO" id="GO:0016020">
    <property type="term" value="C:membrane"/>
    <property type="evidence" value="ECO:0007669"/>
    <property type="project" value="UniProtKB-SubCell"/>
</dbReference>
<dbReference type="PANTHER" id="PTHR22883">
    <property type="entry name" value="ZINC FINGER DHHC DOMAIN CONTAINING PROTEIN"/>
    <property type="match status" value="1"/>
</dbReference>
<keyword evidence="5 7" id="KW-0472">Membrane</keyword>
<sequence>MVHFSVVLVLFCKVLIQDPGTLDRADADPRFTCIADLVENNESPHRFCPYCEVRRSHGSESCRYIYRYYDHHCLFLNRCVGRSNHRLFLIFILSMAVAHLLFVATATSYLCDKMPAGNRRLSSWLTLFGEEFWVVVMMTMNALTLLWEVWLLIEQFDAVATGTSTYFRQCESSARQRSLAQRWVVVLSFLLEGRRRVGRAQIREDKTSIDI</sequence>
<evidence type="ECO:0000256" key="3">
    <source>
        <dbReference type="ARBA" id="ARBA00022692"/>
    </source>
</evidence>
<feature type="domain" description="Palmitoyltransferase DHHC" evidence="9">
    <location>
        <begin position="43"/>
        <end position="166"/>
    </location>
</feature>
<evidence type="ECO:0000256" key="1">
    <source>
        <dbReference type="ARBA" id="ARBA00004141"/>
    </source>
</evidence>
<evidence type="ECO:0000259" key="9">
    <source>
        <dbReference type="Pfam" id="PF01529"/>
    </source>
</evidence>
<reference evidence="10" key="1">
    <citation type="submission" date="2025-08" db="UniProtKB">
        <authorList>
            <consortium name="Ensembl"/>
        </authorList>
    </citation>
    <scope>IDENTIFICATION</scope>
</reference>
<keyword evidence="3 7" id="KW-0812">Transmembrane</keyword>
<organism evidence="10 11">
    <name type="scientific">Cyclopterus lumpus</name>
    <name type="common">Lumpsucker</name>
    <dbReference type="NCBI Taxonomy" id="8103"/>
    <lineage>
        <taxon>Eukaryota</taxon>
        <taxon>Metazoa</taxon>
        <taxon>Chordata</taxon>
        <taxon>Craniata</taxon>
        <taxon>Vertebrata</taxon>
        <taxon>Euteleostomi</taxon>
        <taxon>Actinopterygii</taxon>
        <taxon>Neopterygii</taxon>
        <taxon>Teleostei</taxon>
        <taxon>Neoteleostei</taxon>
        <taxon>Acanthomorphata</taxon>
        <taxon>Eupercaria</taxon>
        <taxon>Perciformes</taxon>
        <taxon>Cottioidei</taxon>
        <taxon>Cottales</taxon>
        <taxon>Cyclopteridae</taxon>
        <taxon>Cyclopterus</taxon>
    </lineage>
</organism>
<dbReference type="GO" id="GO:0006612">
    <property type="term" value="P:protein targeting to membrane"/>
    <property type="evidence" value="ECO:0007669"/>
    <property type="project" value="TreeGrafter"/>
</dbReference>
<comment type="catalytic activity">
    <reaction evidence="7">
        <text>L-cysteinyl-[protein] + hexadecanoyl-CoA = S-hexadecanoyl-L-cysteinyl-[protein] + CoA</text>
        <dbReference type="Rhea" id="RHEA:36683"/>
        <dbReference type="Rhea" id="RHEA-COMP:10131"/>
        <dbReference type="Rhea" id="RHEA-COMP:11032"/>
        <dbReference type="ChEBI" id="CHEBI:29950"/>
        <dbReference type="ChEBI" id="CHEBI:57287"/>
        <dbReference type="ChEBI" id="CHEBI:57379"/>
        <dbReference type="ChEBI" id="CHEBI:74151"/>
        <dbReference type="EC" id="2.3.1.225"/>
    </reaction>
</comment>
<feature type="chain" id="PRO_5034064043" description="Palmitoyltransferase" evidence="8">
    <location>
        <begin position="17"/>
        <end position="211"/>
    </location>
</feature>
<dbReference type="Ensembl" id="ENSCLMT00005003840.1">
    <property type="protein sequence ID" value="ENSCLMP00005003511.1"/>
    <property type="gene ID" value="ENSCLMG00005002009.1"/>
</dbReference>
<keyword evidence="8" id="KW-0732">Signal</keyword>
<dbReference type="GeneTree" id="ENSGT00940000172400"/>
<comment type="domain">
    <text evidence="7">The DHHC domain is required for palmitoyltransferase activity.</text>
</comment>
<dbReference type="GO" id="GO:0005794">
    <property type="term" value="C:Golgi apparatus"/>
    <property type="evidence" value="ECO:0007669"/>
    <property type="project" value="TreeGrafter"/>
</dbReference>
<evidence type="ECO:0000256" key="4">
    <source>
        <dbReference type="ARBA" id="ARBA00022989"/>
    </source>
</evidence>
<comment type="similarity">
    <text evidence="7">Belongs to the DHHC palmitoyltransferase family.</text>
</comment>
<evidence type="ECO:0000313" key="11">
    <source>
        <dbReference type="Proteomes" id="UP000694565"/>
    </source>
</evidence>
<keyword evidence="11" id="KW-1185">Reference proteome</keyword>
<feature type="transmembrane region" description="Helical" evidence="7">
    <location>
        <begin position="87"/>
        <end position="111"/>
    </location>
</feature>
<evidence type="ECO:0000256" key="6">
    <source>
        <dbReference type="ARBA" id="ARBA00023315"/>
    </source>
</evidence>